<reference evidence="2" key="1">
    <citation type="submission" date="2020-10" db="EMBL/GenBank/DDBJ databases">
        <authorList>
            <person name="Gilroy R."/>
        </authorList>
    </citation>
    <scope>NUCLEOTIDE SEQUENCE</scope>
    <source>
        <strain evidence="2">CHK184-25365</strain>
    </source>
</reference>
<keyword evidence="1" id="KW-0472">Membrane</keyword>
<protein>
    <submittedName>
        <fullName evidence="2">Uncharacterized protein</fullName>
    </submittedName>
</protein>
<proteinExistence type="predicted"/>
<evidence type="ECO:0000256" key="1">
    <source>
        <dbReference type="SAM" id="Phobius"/>
    </source>
</evidence>
<keyword evidence="1" id="KW-1133">Transmembrane helix</keyword>
<evidence type="ECO:0000313" key="2">
    <source>
        <dbReference type="EMBL" id="HIR40411.1"/>
    </source>
</evidence>
<comment type="caution">
    <text evidence="2">The sequence shown here is derived from an EMBL/GenBank/DDBJ whole genome shotgun (WGS) entry which is preliminary data.</text>
</comment>
<gene>
    <name evidence="2" type="ORF">IAB36_01120</name>
</gene>
<evidence type="ECO:0000313" key="3">
    <source>
        <dbReference type="Proteomes" id="UP000886749"/>
    </source>
</evidence>
<dbReference type="Proteomes" id="UP000886749">
    <property type="component" value="Unassembled WGS sequence"/>
</dbReference>
<dbReference type="EMBL" id="DVGY01000028">
    <property type="protein sequence ID" value="HIR40411.1"/>
    <property type="molecule type" value="Genomic_DNA"/>
</dbReference>
<dbReference type="AlphaFoldDB" id="A0A9D1DBZ3"/>
<organism evidence="2 3">
    <name type="scientific">Candidatus Egerieicola pullicola</name>
    <dbReference type="NCBI Taxonomy" id="2840775"/>
    <lineage>
        <taxon>Bacteria</taxon>
        <taxon>Bacillati</taxon>
        <taxon>Bacillota</taxon>
        <taxon>Clostridia</taxon>
        <taxon>Eubacteriales</taxon>
        <taxon>Oscillospiraceae</taxon>
        <taxon>Oscillospiraceae incertae sedis</taxon>
        <taxon>Candidatus Egerieicola</taxon>
    </lineage>
</organism>
<feature type="transmembrane region" description="Helical" evidence="1">
    <location>
        <begin position="9"/>
        <end position="31"/>
    </location>
</feature>
<name>A0A9D1DBZ3_9FIRM</name>
<reference evidence="2" key="2">
    <citation type="journal article" date="2021" name="PeerJ">
        <title>Extensive microbial diversity within the chicken gut microbiome revealed by metagenomics and culture.</title>
        <authorList>
            <person name="Gilroy R."/>
            <person name="Ravi A."/>
            <person name="Getino M."/>
            <person name="Pursley I."/>
            <person name="Horton D.L."/>
            <person name="Alikhan N.F."/>
            <person name="Baker D."/>
            <person name="Gharbi K."/>
            <person name="Hall N."/>
            <person name="Watson M."/>
            <person name="Adriaenssens E.M."/>
            <person name="Foster-Nyarko E."/>
            <person name="Jarju S."/>
            <person name="Secka A."/>
            <person name="Antonio M."/>
            <person name="Oren A."/>
            <person name="Chaudhuri R.R."/>
            <person name="La Ragione R."/>
            <person name="Hildebrand F."/>
            <person name="Pallen M.J."/>
        </authorList>
    </citation>
    <scope>NUCLEOTIDE SEQUENCE</scope>
    <source>
        <strain evidence="2">CHK184-25365</strain>
    </source>
</reference>
<sequence length="57" mass="5961">MSNTGKWKLIMTIAIVGIVAALVVLICFLVLPDSSKAPKDPQTSSGYVLAEEAAELG</sequence>
<keyword evidence="1" id="KW-0812">Transmembrane</keyword>
<accession>A0A9D1DBZ3</accession>